<keyword evidence="11" id="KW-1185">Reference proteome</keyword>
<dbReference type="GO" id="GO:0005524">
    <property type="term" value="F:ATP binding"/>
    <property type="evidence" value="ECO:0007669"/>
    <property type="project" value="UniProtKB-KW"/>
</dbReference>
<evidence type="ECO:0000313" key="10">
    <source>
        <dbReference type="EMBL" id="KKO75933.1"/>
    </source>
</evidence>
<evidence type="ECO:0000256" key="3">
    <source>
        <dbReference type="ARBA" id="ARBA00022448"/>
    </source>
</evidence>
<feature type="transmembrane region" description="Helical" evidence="9">
    <location>
        <begin position="413"/>
        <end position="433"/>
    </location>
</feature>
<feature type="transmembrane region" description="Helical" evidence="9">
    <location>
        <begin position="44"/>
        <end position="64"/>
    </location>
</feature>
<dbReference type="Pfam" id="PF03219">
    <property type="entry name" value="TLC"/>
    <property type="match status" value="1"/>
</dbReference>
<dbReference type="GO" id="GO:0005471">
    <property type="term" value="F:ATP:ADP antiporter activity"/>
    <property type="evidence" value="ECO:0007669"/>
    <property type="project" value="InterPro"/>
</dbReference>
<keyword evidence="7 9" id="KW-1133">Transmembrane helix</keyword>
<dbReference type="GeneID" id="36321562"/>
<feature type="transmembrane region" description="Helical" evidence="9">
    <location>
        <begin position="307"/>
        <end position="325"/>
    </location>
</feature>
<organism evidence="10 11">
    <name type="scientific">Vairimorpha ceranae</name>
    <dbReference type="NCBI Taxonomy" id="40302"/>
    <lineage>
        <taxon>Eukaryota</taxon>
        <taxon>Fungi</taxon>
        <taxon>Fungi incertae sedis</taxon>
        <taxon>Microsporidia</taxon>
        <taxon>Nosematidae</taxon>
        <taxon>Vairimorpha</taxon>
    </lineage>
</organism>
<keyword evidence="4 9" id="KW-0812">Transmembrane</keyword>
<feature type="transmembrane region" description="Helical" evidence="9">
    <location>
        <begin position="173"/>
        <end position="194"/>
    </location>
</feature>
<feature type="transmembrane region" description="Helical" evidence="9">
    <location>
        <begin position="214"/>
        <end position="234"/>
    </location>
</feature>
<dbReference type="PANTHER" id="PTHR31187">
    <property type="match status" value="1"/>
</dbReference>
<dbReference type="EMBL" id="JPQZ01000009">
    <property type="protein sequence ID" value="KKO75933.1"/>
    <property type="molecule type" value="Genomic_DNA"/>
</dbReference>
<feature type="transmembrane region" description="Helical" evidence="9">
    <location>
        <begin position="372"/>
        <end position="392"/>
    </location>
</feature>
<evidence type="ECO:0000256" key="2">
    <source>
        <dbReference type="ARBA" id="ARBA00007127"/>
    </source>
</evidence>
<dbReference type="Proteomes" id="UP000034350">
    <property type="component" value="Unassembled WGS sequence"/>
</dbReference>
<dbReference type="RefSeq" id="XP_024331675.1">
    <property type="nucleotide sequence ID" value="XM_024476607.1"/>
</dbReference>
<protein>
    <recommendedName>
        <fullName evidence="9">ADP,ATP carrier protein</fullName>
    </recommendedName>
</protein>
<evidence type="ECO:0000256" key="9">
    <source>
        <dbReference type="RuleBase" id="RU363121"/>
    </source>
</evidence>
<accession>A0A0F9WSX5</accession>
<evidence type="ECO:0000256" key="4">
    <source>
        <dbReference type="ARBA" id="ARBA00022692"/>
    </source>
</evidence>
<sequence>MTKTKKFPKVKILLSLTFLMACVINTLLEFYREIVIITKQIPSSLYYIKLFFSLPIICLMMSYVQKALNVYSILSIVNFIIFGFIGIFFLIGSLLIPFEYKIQKGSQWALDIFCDGKMSVRSLMGLSPFLYMYSEWISTLCYILSELWSTLVVGFALYALANHACTEDEMKEIVPNFSTITAISMIISVAFIYIKDELANILPAGLHDKIDGSSLFFLILSFVTTLIYFLKSYIPLKTKEIKETINKEEDKTTSSFDLLQSKFLRNMCAAALIYAINAGFIDMSLKNSLSTGSRINNMPPKDYSQKYLVTTSLTISAVSLFYNFVIRGNRIASRIFYLSIASPIAAIFFTALISGLSFYNLRTAPSVLRINLENWCATIGFAFSKITKYVLFDLAKEMLSMRVPVKYRYKFKSFYDGVCIKIGKSIISLYGTFLTFIEIPDIRQVSYVSFIFLIFANFLWIRSVCYLSKKYNESIEQNSEIDVDFN</sequence>
<dbReference type="VEuPathDB" id="MicrosporidiaDB:G9O61_00g004860"/>
<feature type="transmembrane region" description="Helical" evidence="9">
    <location>
        <begin position="263"/>
        <end position="281"/>
    </location>
</feature>
<comment type="similarity">
    <text evidence="2 9">Belongs to the ADP/ATP translocase tlc family.</text>
</comment>
<proteinExistence type="inferred from homology"/>
<dbReference type="GO" id="GO:0016020">
    <property type="term" value="C:membrane"/>
    <property type="evidence" value="ECO:0007669"/>
    <property type="project" value="UniProtKB-SubCell"/>
</dbReference>
<dbReference type="InterPro" id="IPR004667">
    <property type="entry name" value="ADP_ATP_car_bac_type"/>
</dbReference>
<dbReference type="VEuPathDB" id="MicrosporidiaDB:NCER_100355"/>
<comment type="caution">
    <text evidence="10">The sequence shown here is derived from an EMBL/GenBank/DDBJ whole genome shotgun (WGS) entry which is preliminary data.</text>
</comment>
<keyword evidence="8 9" id="KW-0472">Membrane</keyword>
<evidence type="ECO:0000256" key="7">
    <source>
        <dbReference type="ARBA" id="ARBA00022989"/>
    </source>
</evidence>
<evidence type="ECO:0000256" key="6">
    <source>
        <dbReference type="ARBA" id="ARBA00022840"/>
    </source>
</evidence>
<evidence type="ECO:0000256" key="5">
    <source>
        <dbReference type="ARBA" id="ARBA00022741"/>
    </source>
</evidence>
<keyword evidence="6 9" id="KW-0067">ATP-binding</keyword>
<keyword evidence="3 9" id="KW-0813">Transport</keyword>
<dbReference type="PANTHER" id="PTHR31187:SF1">
    <property type="entry name" value="ADP,ATP CARRIER PROTEIN 1"/>
    <property type="match status" value="1"/>
</dbReference>
<dbReference type="AlphaFoldDB" id="A0A0F9WSX5"/>
<dbReference type="OrthoDB" id="2190844at2759"/>
<feature type="transmembrane region" description="Helical" evidence="9">
    <location>
        <begin position="337"/>
        <end position="360"/>
    </location>
</feature>
<evidence type="ECO:0000313" key="11">
    <source>
        <dbReference type="Proteomes" id="UP000034350"/>
    </source>
</evidence>
<name>A0A0F9WSX5_9MICR</name>
<reference evidence="10 11" key="1">
    <citation type="journal article" date="2015" name="Environ. Microbiol.">
        <title>Genome analyses suggest the presence of polyploidy and recent human-driven expansions in eight global populations of the honeybee pathogen Nosema ceranae.</title>
        <authorList>
            <person name="Pelin A."/>
            <person name="Selman M."/>
            <person name="Aris-Brosou S."/>
            <person name="Farinelli L."/>
            <person name="Corradi N."/>
        </authorList>
    </citation>
    <scope>NUCLEOTIDE SEQUENCE [LARGE SCALE GENOMIC DNA]</scope>
    <source>
        <strain evidence="10 11">PA08 1199</strain>
    </source>
</reference>
<comment type="subcellular location">
    <subcellularLocation>
        <location evidence="1 9">Membrane</location>
        <topology evidence="1 9">Multi-pass membrane protein</topology>
    </subcellularLocation>
</comment>
<dbReference type="PROSITE" id="PS51257">
    <property type="entry name" value="PROKAR_LIPOPROTEIN"/>
    <property type="match status" value="1"/>
</dbReference>
<feature type="transmembrane region" description="Helical" evidence="9">
    <location>
        <begin position="76"/>
        <end position="98"/>
    </location>
</feature>
<gene>
    <name evidence="10" type="ORF">AAJ76_900055300</name>
</gene>
<feature type="transmembrane region" description="Helical" evidence="9">
    <location>
        <begin position="445"/>
        <end position="461"/>
    </location>
</feature>
<feature type="transmembrane region" description="Helical" evidence="9">
    <location>
        <begin position="136"/>
        <end position="161"/>
    </location>
</feature>
<evidence type="ECO:0000256" key="8">
    <source>
        <dbReference type="ARBA" id="ARBA00023136"/>
    </source>
</evidence>
<feature type="transmembrane region" description="Helical" evidence="9">
    <location>
        <begin position="12"/>
        <end position="32"/>
    </location>
</feature>
<keyword evidence="5 9" id="KW-0547">Nucleotide-binding</keyword>
<dbReference type="VEuPathDB" id="MicrosporidiaDB:AAJ76_900055300"/>
<evidence type="ECO:0000256" key="1">
    <source>
        <dbReference type="ARBA" id="ARBA00004141"/>
    </source>
</evidence>